<keyword evidence="3" id="KW-1185">Reference proteome</keyword>
<evidence type="ECO:0000256" key="1">
    <source>
        <dbReference type="SAM" id="MobiDB-lite"/>
    </source>
</evidence>
<dbReference type="AlphaFoldDB" id="A0A4S8IGF7"/>
<sequence>MPTTCSTLFIPPPLFPLRSLPQPHCGRHRREKMGNSLGGKKKMVKVMKVDGTTVKLKPPAQATQALRDHPGHTLLDAEEVKRLGLRARPLDPDAPLKPGKLYFMVELPRLPDRRAPRRASSGALRVSAKERLESLRLARRSMSDLAIATPAPPSVEAEEATDGTVRLKMRLPKAQVQRLMRESEDAADAAQKIMHLCAGKDGGSPSPSPEPTTSTVDAGRKEKRTRFLAVT</sequence>
<proteinExistence type="predicted"/>
<evidence type="ECO:0000313" key="2">
    <source>
        <dbReference type="EMBL" id="THU47321.1"/>
    </source>
</evidence>
<dbReference type="InterPro" id="IPR025322">
    <property type="entry name" value="PADRE_dom"/>
</dbReference>
<reference evidence="2 3" key="1">
    <citation type="journal article" date="2019" name="Nat. Plants">
        <title>Genome sequencing of Musa balbisiana reveals subgenome evolution and function divergence in polyploid bananas.</title>
        <authorList>
            <person name="Yao X."/>
        </authorList>
    </citation>
    <scope>NUCLEOTIDE SEQUENCE [LARGE SCALE GENOMIC DNA]</scope>
    <source>
        <strain evidence="3">cv. DH-PKW</strain>
        <tissue evidence="2">Leaves</tissue>
    </source>
</reference>
<dbReference type="Proteomes" id="UP000317650">
    <property type="component" value="Chromosome 9"/>
</dbReference>
<dbReference type="PANTHER" id="PTHR33148:SF3">
    <property type="entry name" value="DUF4228 DOMAIN PROTEIN"/>
    <property type="match status" value="1"/>
</dbReference>
<dbReference type="Pfam" id="PF14009">
    <property type="entry name" value="PADRE"/>
    <property type="match status" value="1"/>
</dbReference>
<feature type="compositionally biased region" description="Basic residues" evidence="1">
    <location>
        <begin position="221"/>
        <end position="231"/>
    </location>
</feature>
<gene>
    <name evidence="2" type="ORF">C4D60_Mb09t14260</name>
</gene>
<dbReference type="EMBL" id="PYDT01000010">
    <property type="protein sequence ID" value="THU47321.1"/>
    <property type="molecule type" value="Genomic_DNA"/>
</dbReference>
<dbReference type="PANTHER" id="PTHR33148">
    <property type="entry name" value="PLASTID MOVEMENT IMPAIRED PROTEIN-RELATED"/>
    <property type="match status" value="1"/>
</dbReference>
<feature type="region of interest" description="Disordered" evidence="1">
    <location>
        <begin position="195"/>
        <end position="231"/>
    </location>
</feature>
<accession>A0A4S8IGF7</accession>
<organism evidence="2 3">
    <name type="scientific">Musa balbisiana</name>
    <name type="common">Banana</name>
    <dbReference type="NCBI Taxonomy" id="52838"/>
    <lineage>
        <taxon>Eukaryota</taxon>
        <taxon>Viridiplantae</taxon>
        <taxon>Streptophyta</taxon>
        <taxon>Embryophyta</taxon>
        <taxon>Tracheophyta</taxon>
        <taxon>Spermatophyta</taxon>
        <taxon>Magnoliopsida</taxon>
        <taxon>Liliopsida</taxon>
        <taxon>Zingiberales</taxon>
        <taxon>Musaceae</taxon>
        <taxon>Musa</taxon>
    </lineage>
</organism>
<protein>
    <submittedName>
        <fullName evidence="2">Uncharacterized protein</fullName>
    </submittedName>
</protein>
<comment type="caution">
    <text evidence="2">The sequence shown here is derived from an EMBL/GenBank/DDBJ whole genome shotgun (WGS) entry which is preliminary data.</text>
</comment>
<name>A0A4S8IGF7_MUSBA</name>
<evidence type="ECO:0000313" key="3">
    <source>
        <dbReference type="Proteomes" id="UP000317650"/>
    </source>
</evidence>